<accession>A0ABW4TW06</accession>
<dbReference type="InterPro" id="IPR001123">
    <property type="entry name" value="LeuE-type"/>
</dbReference>
<gene>
    <name evidence="7" type="ORF">ACFSGX_02950</name>
</gene>
<dbReference type="Pfam" id="PF01810">
    <property type="entry name" value="LysE"/>
    <property type="match status" value="1"/>
</dbReference>
<keyword evidence="4 6" id="KW-1133">Transmembrane helix</keyword>
<dbReference type="EMBL" id="JBHUGS010000001">
    <property type="protein sequence ID" value="MFD1949726.1"/>
    <property type="molecule type" value="Genomic_DNA"/>
</dbReference>
<feature type="transmembrane region" description="Helical" evidence="6">
    <location>
        <begin position="62"/>
        <end position="83"/>
    </location>
</feature>
<evidence type="ECO:0000256" key="3">
    <source>
        <dbReference type="ARBA" id="ARBA00022692"/>
    </source>
</evidence>
<name>A0ABW4TW06_9SPHN</name>
<protein>
    <submittedName>
        <fullName evidence="7">LysE family transporter</fullName>
    </submittedName>
</protein>
<organism evidence="7 8">
    <name type="scientific">Sphingomonas arantia</name>
    <dbReference type="NCBI Taxonomy" id="1460676"/>
    <lineage>
        <taxon>Bacteria</taxon>
        <taxon>Pseudomonadati</taxon>
        <taxon>Pseudomonadota</taxon>
        <taxon>Alphaproteobacteria</taxon>
        <taxon>Sphingomonadales</taxon>
        <taxon>Sphingomonadaceae</taxon>
        <taxon>Sphingomonas</taxon>
    </lineage>
</organism>
<dbReference type="Proteomes" id="UP001597400">
    <property type="component" value="Unassembled WGS sequence"/>
</dbReference>
<evidence type="ECO:0000313" key="7">
    <source>
        <dbReference type="EMBL" id="MFD1949726.1"/>
    </source>
</evidence>
<evidence type="ECO:0000256" key="5">
    <source>
        <dbReference type="ARBA" id="ARBA00023136"/>
    </source>
</evidence>
<evidence type="ECO:0000256" key="1">
    <source>
        <dbReference type="ARBA" id="ARBA00004651"/>
    </source>
</evidence>
<evidence type="ECO:0000313" key="8">
    <source>
        <dbReference type="Proteomes" id="UP001597400"/>
    </source>
</evidence>
<proteinExistence type="predicted"/>
<keyword evidence="2" id="KW-1003">Cell membrane</keyword>
<sequence length="85" mass="9253">MKGSAIFVVSLFMQVVQPSTPLATQLGYGAFISIAHIVWFGLVAMFFSAGRVRDRILAVRHWIDRAFGGLLVGFGLLLARSGVSR</sequence>
<evidence type="ECO:0000256" key="6">
    <source>
        <dbReference type="SAM" id="Phobius"/>
    </source>
</evidence>
<comment type="subcellular location">
    <subcellularLocation>
        <location evidence="1">Cell membrane</location>
        <topology evidence="1">Multi-pass membrane protein</topology>
    </subcellularLocation>
</comment>
<dbReference type="RefSeq" id="WP_380927351.1">
    <property type="nucleotide sequence ID" value="NZ_JBHUGS010000001.1"/>
</dbReference>
<reference evidence="8" key="1">
    <citation type="journal article" date="2019" name="Int. J. Syst. Evol. Microbiol.">
        <title>The Global Catalogue of Microorganisms (GCM) 10K type strain sequencing project: providing services to taxonomists for standard genome sequencing and annotation.</title>
        <authorList>
            <consortium name="The Broad Institute Genomics Platform"/>
            <consortium name="The Broad Institute Genome Sequencing Center for Infectious Disease"/>
            <person name="Wu L."/>
            <person name="Ma J."/>
        </authorList>
    </citation>
    <scope>NUCLEOTIDE SEQUENCE [LARGE SCALE GENOMIC DNA]</scope>
    <source>
        <strain evidence="8">CGMCC 1.12702</strain>
    </source>
</reference>
<keyword evidence="3 6" id="KW-0812">Transmembrane</keyword>
<feature type="transmembrane region" description="Helical" evidence="6">
    <location>
        <begin position="28"/>
        <end position="50"/>
    </location>
</feature>
<evidence type="ECO:0000256" key="4">
    <source>
        <dbReference type="ARBA" id="ARBA00022989"/>
    </source>
</evidence>
<comment type="caution">
    <text evidence="7">The sequence shown here is derived from an EMBL/GenBank/DDBJ whole genome shotgun (WGS) entry which is preliminary data.</text>
</comment>
<evidence type="ECO:0000256" key="2">
    <source>
        <dbReference type="ARBA" id="ARBA00022475"/>
    </source>
</evidence>
<keyword evidence="8" id="KW-1185">Reference proteome</keyword>
<keyword evidence="5 6" id="KW-0472">Membrane</keyword>